<feature type="domain" description="Di19 zinc-binding" evidence="2">
    <location>
        <begin position="45"/>
        <end position="97"/>
    </location>
</feature>
<reference evidence="4 5" key="1">
    <citation type="submission" date="2017-11" db="EMBL/GenBank/DDBJ databases">
        <title>De-novo sequencing of pomegranate (Punica granatum L.) genome.</title>
        <authorList>
            <person name="Akparov Z."/>
            <person name="Amiraslanov A."/>
            <person name="Hajiyeva S."/>
            <person name="Abbasov M."/>
            <person name="Kaur K."/>
            <person name="Hamwieh A."/>
            <person name="Solovyev V."/>
            <person name="Salamov A."/>
            <person name="Braich B."/>
            <person name="Kosarev P."/>
            <person name="Mahmoud A."/>
            <person name="Hajiyev E."/>
            <person name="Babayeva S."/>
            <person name="Izzatullayeva V."/>
            <person name="Mammadov A."/>
            <person name="Mammadov A."/>
            <person name="Sharifova S."/>
            <person name="Ojaghi J."/>
            <person name="Eynullazada K."/>
            <person name="Bayramov B."/>
            <person name="Abdulazimova A."/>
            <person name="Shahmuradov I."/>
        </authorList>
    </citation>
    <scope>NUCLEOTIDE SEQUENCE [LARGE SCALE GENOMIC DNA]</scope>
    <source>
        <strain evidence="5">cv. AG2017</strain>
        <tissue evidence="4">Leaf</tissue>
    </source>
</reference>
<keyword evidence="5" id="KW-1185">Reference proteome</keyword>
<feature type="domain" description="Di19 C-terminal" evidence="3">
    <location>
        <begin position="129"/>
        <end position="239"/>
    </location>
</feature>
<evidence type="ECO:0000313" key="4">
    <source>
        <dbReference type="EMBL" id="PKI55364.1"/>
    </source>
</evidence>
<comment type="caution">
    <text evidence="4">The sequence shown here is derived from an EMBL/GenBank/DDBJ whole genome shotgun (WGS) entry which is preliminary data.</text>
</comment>
<dbReference type="Proteomes" id="UP000233551">
    <property type="component" value="Unassembled WGS sequence"/>
</dbReference>
<dbReference type="InterPro" id="IPR033347">
    <property type="entry name" value="Di19"/>
</dbReference>
<dbReference type="EMBL" id="PGOL01001705">
    <property type="protein sequence ID" value="PKI55364.1"/>
    <property type="molecule type" value="Genomic_DNA"/>
</dbReference>
<name>A0A2I0JGI4_PUNGR</name>
<sequence>MDSDIWAARLAATKRQYAFQSHNHGSRSDRLGIEGLELEDDLLPDFPCPYCYEDFDIASLCSHLEDEHSGESKTTVCPICSVKVLHDMLSHITHQHGHLLKISSTKSLLLFRRHRLRRVAIPNSQAFLLLGRELREAHLQVLLGGGGSLRSNNSSGPLTATTDPFLSSLIMNFHAFEAEEIPKSVNSSIGDLSAKKTVPSYPWKKSNYDPSLSYEERERRMKQATERAGFVQDLLLATLLGD</sequence>
<organism evidence="4 5">
    <name type="scientific">Punica granatum</name>
    <name type="common">Pomegranate</name>
    <dbReference type="NCBI Taxonomy" id="22663"/>
    <lineage>
        <taxon>Eukaryota</taxon>
        <taxon>Viridiplantae</taxon>
        <taxon>Streptophyta</taxon>
        <taxon>Embryophyta</taxon>
        <taxon>Tracheophyta</taxon>
        <taxon>Spermatophyta</taxon>
        <taxon>Magnoliopsida</taxon>
        <taxon>eudicotyledons</taxon>
        <taxon>Gunneridae</taxon>
        <taxon>Pentapetalae</taxon>
        <taxon>rosids</taxon>
        <taxon>malvids</taxon>
        <taxon>Myrtales</taxon>
        <taxon>Lythraceae</taxon>
        <taxon>Punica</taxon>
    </lineage>
</organism>
<proteinExistence type="inferred from homology"/>
<dbReference type="PANTHER" id="PTHR31875">
    <property type="entry name" value="PROTEIN DEHYDRATION-INDUCED 19"/>
    <property type="match status" value="1"/>
</dbReference>
<dbReference type="AlphaFoldDB" id="A0A2I0JGI4"/>
<protein>
    <recommendedName>
        <fullName evidence="6">Protein DEHYDRATION-INDUCED 19 homolog 4-like</fullName>
    </recommendedName>
</protein>
<gene>
    <name evidence="4" type="ORF">CRG98_024215</name>
</gene>
<evidence type="ECO:0000259" key="3">
    <source>
        <dbReference type="Pfam" id="PF14571"/>
    </source>
</evidence>
<evidence type="ECO:0000259" key="2">
    <source>
        <dbReference type="Pfam" id="PF05605"/>
    </source>
</evidence>
<evidence type="ECO:0008006" key="6">
    <source>
        <dbReference type="Google" id="ProtNLM"/>
    </source>
</evidence>
<dbReference type="Pfam" id="PF14571">
    <property type="entry name" value="Di19_C"/>
    <property type="match status" value="1"/>
</dbReference>
<dbReference type="Pfam" id="PF05605">
    <property type="entry name" value="zf-Di19"/>
    <property type="match status" value="1"/>
</dbReference>
<evidence type="ECO:0000313" key="5">
    <source>
        <dbReference type="Proteomes" id="UP000233551"/>
    </source>
</evidence>
<accession>A0A2I0JGI4</accession>
<comment type="similarity">
    <text evidence="1">Belongs to the Di19 family.</text>
</comment>
<dbReference type="InterPro" id="IPR027935">
    <property type="entry name" value="Di19_C"/>
</dbReference>
<dbReference type="PANTHER" id="PTHR31875:SF6">
    <property type="entry name" value="PROTEIN DEHYDRATION-INDUCED 19"/>
    <property type="match status" value="1"/>
</dbReference>
<dbReference type="InterPro" id="IPR008598">
    <property type="entry name" value="Di19_Zn-bd"/>
</dbReference>
<dbReference type="STRING" id="22663.A0A2I0JGI4"/>
<evidence type="ECO:0000256" key="1">
    <source>
        <dbReference type="ARBA" id="ARBA00007109"/>
    </source>
</evidence>